<gene>
    <name evidence="2" type="ORF">WJX84_010297</name>
</gene>
<protein>
    <submittedName>
        <fullName evidence="2">Uncharacterized protein</fullName>
    </submittedName>
</protein>
<feature type="compositionally biased region" description="Polar residues" evidence="1">
    <location>
        <begin position="126"/>
        <end position="148"/>
    </location>
</feature>
<feature type="region of interest" description="Disordered" evidence="1">
    <location>
        <begin position="117"/>
        <end position="148"/>
    </location>
</feature>
<dbReference type="EMBL" id="JALJOV010000529">
    <property type="protein sequence ID" value="KAK9863009.1"/>
    <property type="molecule type" value="Genomic_DNA"/>
</dbReference>
<feature type="region of interest" description="Disordered" evidence="1">
    <location>
        <begin position="43"/>
        <end position="66"/>
    </location>
</feature>
<keyword evidence="3" id="KW-1185">Reference proteome</keyword>
<comment type="caution">
    <text evidence="2">The sequence shown here is derived from an EMBL/GenBank/DDBJ whole genome shotgun (WGS) entry which is preliminary data.</text>
</comment>
<reference evidence="2 3" key="1">
    <citation type="journal article" date="2024" name="Nat. Commun.">
        <title>Phylogenomics reveals the evolutionary origins of lichenization in chlorophyte algae.</title>
        <authorList>
            <person name="Puginier C."/>
            <person name="Libourel C."/>
            <person name="Otte J."/>
            <person name="Skaloud P."/>
            <person name="Haon M."/>
            <person name="Grisel S."/>
            <person name="Petersen M."/>
            <person name="Berrin J.G."/>
            <person name="Delaux P.M."/>
            <person name="Dal Grande F."/>
            <person name="Keller J."/>
        </authorList>
    </citation>
    <scope>NUCLEOTIDE SEQUENCE [LARGE SCALE GENOMIC DNA]</scope>
    <source>
        <strain evidence="2 3">SAG 2523</strain>
    </source>
</reference>
<evidence type="ECO:0000313" key="2">
    <source>
        <dbReference type="EMBL" id="KAK9863009.1"/>
    </source>
</evidence>
<evidence type="ECO:0000313" key="3">
    <source>
        <dbReference type="Proteomes" id="UP001485043"/>
    </source>
</evidence>
<name>A0AAW1T359_9CHLO</name>
<sequence length="219" mass="23150">MAPCCDDSTVVQRLARLLCCYPIPARKGLDPSAHAVTLRVGLSEPQKRSSRLRQSRGAAANIAASSTDSGDNFLFGARPGLESSEGFSHKAGERVWSHTESLGECNSLQTADGTFSKPVGQRRTHSAQPASFTATRVQPDSDASSVTMTSDSFHSEFLDTAELEAGKGAESGFLSFRVSAYDDTLVTCLSLPSDFEDQGSFQQAAAAGACRSLPRPAAP</sequence>
<organism evidence="2 3">
    <name type="scientific">Apatococcus fuscideae</name>
    <dbReference type="NCBI Taxonomy" id="2026836"/>
    <lineage>
        <taxon>Eukaryota</taxon>
        <taxon>Viridiplantae</taxon>
        <taxon>Chlorophyta</taxon>
        <taxon>core chlorophytes</taxon>
        <taxon>Trebouxiophyceae</taxon>
        <taxon>Chlorellales</taxon>
        <taxon>Chlorellaceae</taxon>
        <taxon>Apatococcus</taxon>
    </lineage>
</organism>
<dbReference type="Proteomes" id="UP001485043">
    <property type="component" value="Unassembled WGS sequence"/>
</dbReference>
<proteinExistence type="predicted"/>
<dbReference type="AlphaFoldDB" id="A0AAW1T359"/>
<evidence type="ECO:0000256" key="1">
    <source>
        <dbReference type="SAM" id="MobiDB-lite"/>
    </source>
</evidence>
<accession>A0AAW1T359</accession>